<dbReference type="OrthoDB" id="8300214at2759"/>
<dbReference type="InterPro" id="IPR013216">
    <property type="entry name" value="Methyltransf_11"/>
</dbReference>
<protein>
    <submittedName>
        <fullName evidence="2">Malonyl-[acyl-carrier protein] O-methyltransferase</fullName>
    </submittedName>
</protein>
<keyword evidence="3" id="KW-1185">Reference proteome</keyword>
<keyword evidence="2" id="KW-0489">Methyltransferase</keyword>
<dbReference type="SUPFAM" id="SSF53335">
    <property type="entry name" value="S-adenosyl-L-methionine-dependent methyltransferases"/>
    <property type="match status" value="1"/>
</dbReference>
<proteinExistence type="predicted"/>
<evidence type="ECO:0000259" key="1">
    <source>
        <dbReference type="Pfam" id="PF08241"/>
    </source>
</evidence>
<dbReference type="Pfam" id="PF08241">
    <property type="entry name" value="Methyltransf_11"/>
    <property type="match status" value="1"/>
</dbReference>
<reference evidence="2 3" key="1">
    <citation type="submission" date="2015-12" db="EMBL/GenBank/DDBJ databases">
        <title>The genome of Folsomia candida.</title>
        <authorList>
            <person name="Faddeeva A."/>
            <person name="Derks M.F."/>
            <person name="Anvar Y."/>
            <person name="Smit S."/>
            <person name="Van Straalen N."/>
            <person name="Roelofs D."/>
        </authorList>
    </citation>
    <scope>NUCLEOTIDE SEQUENCE [LARGE SCALE GENOMIC DNA]</scope>
    <source>
        <strain evidence="2 3">VU population</strain>
        <tissue evidence="2">Whole body</tissue>
    </source>
</reference>
<organism evidence="2 3">
    <name type="scientific">Folsomia candida</name>
    <name type="common">Springtail</name>
    <dbReference type="NCBI Taxonomy" id="158441"/>
    <lineage>
        <taxon>Eukaryota</taxon>
        <taxon>Metazoa</taxon>
        <taxon>Ecdysozoa</taxon>
        <taxon>Arthropoda</taxon>
        <taxon>Hexapoda</taxon>
        <taxon>Collembola</taxon>
        <taxon>Entomobryomorpha</taxon>
        <taxon>Isotomoidea</taxon>
        <taxon>Isotomidae</taxon>
        <taxon>Proisotominae</taxon>
        <taxon>Folsomia</taxon>
    </lineage>
</organism>
<dbReference type="PANTHER" id="PTHR43861:SF1">
    <property type="entry name" value="TRANS-ACONITATE 2-METHYLTRANSFERASE"/>
    <property type="match status" value="1"/>
</dbReference>
<dbReference type="GO" id="GO:0008757">
    <property type="term" value="F:S-adenosylmethionine-dependent methyltransferase activity"/>
    <property type="evidence" value="ECO:0007669"/>
    <property type="project" value="InterPro"/>
</dbReference>
<evidence type="ECO:0000313" key="2">
    <source>
        <dbReference type="EMBL" id="OXA41045.1"/>
    </source>
</evidence>
<dbReference type="InterPro" id="IPR029063">
    <property type="entry name" value="SAM-dependent_MTases_sf"/>
</dbReference>
<dbReference type="PANTHER" id="PTHR43861">
    <property type="entry name" value="TRANS-ACONITATE 2-METHYLTRANSFERASE-RELATED"/>
    <property type="match status" value="1"/>
</dbReference>
<evidence type="ECO:0000313" key="3">
    <source>
        <dbReference type="Proteomes" id="UP000198287"/>
    </source>
</evidence>
<dbReference type="Gene3D" id="3.40.50.150">
    <property type="entry name" value="Vaccinia Virus protein VP39"/>
    <property type="match status" value="1"/>
</dbReference>
<keyword evidence="2" id="KW-0808">Transferase</keyword>
<accession>A0A226D670</accession>
<gene>
    <name evidence="2" type="ORF">Fcan01_24187</name>
</gene>
<dbReference type="EMBL" id="LNIX01000031">
    <property type="protein sequence ID" value="OXA41045.1"/>
    <property type="molecule type" value="Genomic_DNA"/>
</dbReference>
<dbReference type="GO" id="GO:0032259">
    <property type="term" value="P:methylation"/>
    <property type="evidence" value="ECO:0007669"/>
    <property type="project" value="UniProtKB-KW"/>
</dbReference>
<dbReference type="CDD" id="cd02440">
    <property type="entry name" value="AdoMet_MTases"/>
    <property type="match status" value="1"/>
</dbReference>
<feature type="domain" description="Methyltransferase type 11" evidence="1">
    <location>
        <begin position="39"/>
        <end position="164"/>
    </location>
</feature>
<sequence>MQVSPQAYAASNTFQTRDALNVIHRVKDKYPDRTFNIILDIGCGTGKVTDILKDTFPTAKIVAIDIDPNMIEYCTHHSRHAHLNNPISHHHHPIFGRVTPPPVHAMEYILADFSRPWDDLPAALHAFEGQIDLIFTSLVFNWIPEVGNACGNIAHLLSPGGDIFANVATMLPTYGVAFSDPTVPAEIGETFNGIPLTFKYRFGSEEAQKEKWREELEAHGVGRVDIESLVTRWEIPQPEIEHNLVAICTSWYLKYLTAGCLDEKEEEEREKVKADMYEAVKAAHSIPREEIEEDVEDEVLDGDEGVERKVFILPRYVINATKI</sequence>
<comment type="caution">
    <text evidence="2">The sequence shown here is derived from an EMBL/GenBank/DDBJ whole genome shotgun (WGS) entry which is preliminary data.</text>
</comment>
<dbReference type="STRING" id="158441.A0A226D670"/>
<dbReference type="Proteomes" id="UP000198287">
    <property type="component" value="Unassembled WGS sequence"/>
</dbReference>
<dbReference type="AlphaFoldDB" id="A0A226D670"/>
<name>A0A226D670_FOLCA</name>